<comment type="caution">
    <text evidence="6">The sequence shown here is derived from an EMBL/GenBank/DDBJ whole genome shotgun (WGS) entry which is preliminary data.</text>
</comment>
<dbReference type="Gene3D" id="3.30.70.270">
    <property type="match status" value="1"/>
</dbReference>
<evidence type="ECO:0000313" key="7">
    <source>
        <dbReference type="Proteomes" id="UP000216998"/>
    </source>
</evidence>
<dbReference type="NCBIfam" id="TIGR00254">
    <property type="entry name" value="GGDEF"/>
    <property type="match status" value="1"/>
</dbReference>
<evidence type="ECO:0000259" key="5">
    <source>
        <dbReference type="PROSITE" id="PS50887"/>
    </source>
</evidence>
<dbReference type="AlphaFoldDB" id="A0A255YQB4"/>
<dbReference type="SUPFAM" id="SSF50998">
    <property type="entry name" value="Quinoprotein alcohol dehydrogenase-like"/>
    <property type="match status" value="1"/>
</dbReference>
<dbReference type="InterPro" id="IPR015943">
    <property type="entry name" value="WD40/YVTN_repeat-like_dom_sf"/>
</dbReference>
<feature type="transmembrane region" description="Helical" evidence="4">
    <location>
        <begin position="855"/>
        <end position="878"/>
    </location>
</feature>
<dbReference type="InterPro" id="IPR029787">
    <property type="entry name" value="Nucleotide_cyclase"/>
</dbReference>
<sequence length="1092" mass="118814">MLIYIPSVRREKSLGNAAWPTHGWMPAMRRFFQRAFCVFYALSLFFILAIVAKADERPAPSYWDMQAAVLYERIGRGAGLPSDIVTAIAQDRAGFIWVGTPVGLTRFDGYRFRVFQPDSRDPSSLPDGYINALHVDRRGRLWVGTNNGGVARFIPETESFAQYPAGPGGLAHPTAYRFQEDGQGNIWVALRSGLARLDADTGAAENFRTQDGQEGGLPGNVVLDLLFDASGMLWVATDQGLAIRRPGERQFQPVQEVVPLPSLQPDTPISALYRDAQGRVWIGTRAGIVICYDPTSGIARSFDMALAEGRIADRPHVRAFQDLQSDGTVRDRIWVATDPGGLIELDVRTGAVRSIHHDPAILSSISSDATRSMLRDRSGLIWVATWGGGLNVHNPANQGVLSVFSSPSKPGSPSEPQVRSVMPARDGKVWLGFETRGIDIIDPVTGARERLFPGQGKALGLPRANVLSMAEEGADTVWIGTQLGLARYSRATGQVTAVDLPGSVAGLPIHAILVRQGELWLASEGLIRFNPQSGSITQFRHDPDDEATLADDRIRVLATTTDGRIWAGTHRGLHLVDPVSGHVKRIQNRSWDWSSLAHNYITGLLHDQQGRLWVGTLGGGVSVLTSDLSDERYRFVTLSQRHGLPGDSVQSMVMDALGQIWVSTEDGLARINPESRAVTAIGWDDGLGVRGTWIGSATRLLSGELLFGGREGLTVVRPDALQQWAFQPPLVLTDIRIDNEPVPAAALNLTPAPTEMPAGAAKARPFLAAAITLPPAAQTLTVGFAALDYAGPASLRYSYSLEGFDKGWTDVDAMGRLATYTNLPPGTYTLRLRATNKEGVWGAADRTVTVHVMPAWYQTGLARVGAVLMVLALLGLVVQARTAALRRQRHWLEQLVAQRTEDLVNANAELERLASTDGLTGLLNRRRFDEMALAEIDRAQRYCRPFSLLLVDLDHFKQVNDNFGHNAGDAVLRSAAQRVMESVRTTDVVARYGGEELSVLLPETDEAEALVVAERIRQMIAARPVDHEGREIILTASVGGAEYRPADDSVARLIGRADAALYSAKQAGRNRVRFSGQQEEEATPAPPQAAAQ</sequence>
<keyword evidence="7" id="KW-1185">Reference proteome</keyword>
<evidence type="ECO:0000256" key="1">
    <source>
        <dbReference type="ARBA" id="ARBA00012528"/>
    </source>
</evidence>
<accession>A0A255YQB4</accession>
<dbReference type="EMBL" id="NOXU01000032">
    <property type="protein sequence ID" value="OYQ31399.1"/>
    <property type="molecule type" value="Genomic_DNA"/>
</dbReference>
<dbReference type="GO" id="GO:0052621">
    <property type="term" value="F:diguanylate cyclase activity"/>
    <property type="evidence" value="ECO:0007669"/>
    <property type="project" value="UniProtKB-EC"/>
</dbReference>
<dbReference type="SMART" id="SM00267">
    <property type="entry name" value="GGDEF"/>
    <property type="match status" value="1"/>
</dbReference>
<dbReference type="InterPro" id="IPR011047">
    <property type="entry name" value="Quinoprotein_ADH-like_sf"/>
</dbReference>
<dbReference type="Gene3D" id="2.60.40.10">
    <property type="entry name" value="Immunoglobulins"/>
    <property type="match status" value="1"/>
</dbReference>
<feature type="transmembrane region" description="Helical" evidence="4">
    <location>
        <begin position="31"/>
        <end position="52"/>
    </location>
</feature>
<dbReference type="InterPro" id="IPR011123">
    <property type="entry name" value="Y_Y_Y"/>
</dbReference>
<evidence type="ECO:0000313" key="6">
    <source>
        <dbReference type="EMBL" id="OYQ31399.1"/>
    </source>
</evidence>
<reference evidence="6 7" key="1">
    <citation type="submission" date="2017-07" db="EMBL/GenBank/DDBJ databases">
        <title>Niveispirillum cyanobacteriorum sp. nov., isolated from cyanobacterial aggregates in a eutrophic lake.</title>
        <authorList>
            <person name="Cai H."/>
        </authorList>
    </citation>
    <scope>NUCLEOTIDE SEQUENCE [LARGE SCALE GENOMIC DNA]</scope>
    <source>
        <strain evidence="7">TH1-14</strain>
    </source>
</reference>
<dbReference type="EC" id="2.7.7.65" evidence="1"/>
<protein>
    <recommendedName>
        <fullName evidence="1">diguanylate cyclase</fullName>
        <ecNumber evidence="1">2.7.7.65</ecNumber>
    </recommendedName>
</protein>
<dbReference type="Proteomes" id="UP000216998">
    <property type="component" value="Unassembled WGS sequence"/>
</dbReference>
<dbReference type="CDD" id="cd00146">
    <property type="entry name" value="PKD"/>
    <property type="match status" value="1"/>
</dbReference>
<keyword evidence="4" id="KW-0472">Membrane</keyword>
<dbReference type="InterPro" id="IPR043128">
    <property type="entry name" value="Rev_trsase/Diguanyl_cyclase"/>
</dbReference>
<feature type="domain" description="GGDEF" evidence="5">
    <location>
        <begin position="944"/>
        <end position="1077"/>
    </location>
</feature>
<dbReference type="Gene3D" id="2.130.10.10">
    <property type="entry name" value="YVTN repeat-like/Quinoprotein amine dehydrogenase"/>
    <property type="match status" value="4"/>
</dbReference>
<dbReference type="SUPFAM" id="SSF55073">
    <property type="entry name" value="Nucleotide cyclase"/>
    <property type="match status" value="1"/>
</dbReference>
<organism evidence="6 7">
    <name type="scientific">Niveispirillum lacus</name>
    <dbReference type="NCBI Taxonomy" id="1981099"/>
    <lineage>
        <taxon>Bacteria</taxon>
        <taxon>Pseudomonadati</taxon>
        <taxon>Pseudomonadota</taxon>
        <taxon>Alphaproteobacteria</taxon>
        <taxon>Rhodospirillales</taxon>
        <taxon>Azospirillaceae</taxon>
        <taxon>Niveispirillum</taxon>
    </lineage>
</organism>
<dbReference type="InterPro" id="IPR013783">
    <property type="entry name" value="Ig-like_fold"/>
</dbReference>
<dbReference type="InterPro" id="IPR011110">
    <property type="entry name" value="Reg_prop"/>
</dbReference>
<dbReference type="InterPro" id="IPR050469">
    <property type="entry name" value="Diguanylate_Cyclase"/>
</dbReference>
<proteinExistence type="predicted"/>
<keyword evidence="4" id="KW-0812">Transmembrane</keyword>
<evidence type="ECO:0000256" key="2">
    <source>
        <dbReference type="ARBA" id="ARBA00034247"/>
    </source>
</evidence>
<comment type="catalytic activity">
    <reaction evidence="2">
        <text>2 GTP = 3',3'-c-di-GMP + 2 diphosphate</text>
        <dbReference type="Rhea" id="RHEA:24898"/>
        <dbReference type="ChEBI" id="CHEBI:33019"/>
        <dbReference type="ChEBI" id="CHEBI:37565"/>
        <dbReference type="ChEBI" id="CHEBI:58805"/>
        <dbReference type="EC" id="2.7.7.65"/>
    </reaction>
</comment>
<dbReference type="SUPFAM" id="SSF63829">
    <property type="entry name" value="Calcium-dependent phosphotriesterase"/>
    <property type="match status" value="1"/>
</dbReference>
<dbReference type="FunFam" id="3.30.70.270:FF:000001">
    <property type="entry name" value="Diguanylate cyclase domain protein"/>
    <property type="match status" value="1"/>
</dbReference>
<dbReference type="OrthoDB" id="9778496at2"/>
<gene>
    <name evidence="6" type="ORF">CHU95_19790</name>
</gene>
<keyword evidence="4" id="KW-1133">Transmembrane helix</keyword>
<feature type="region of interest" description="Disordered" evidence="3">
    <location>
        <begin position="1070"/>
        <end position="1092"/>
    </location>
</feature>
<dbReference type="GO" id="GO:0005886">
    <property type="term" value="C:plasma membrane"/>
    <property type="evidence" value="ECO:0007669"/>
    <property type="project" value="TreeGrafter"/>
</dbReference>
<dbReference type="InterPro" id="IPR000160">
    <property type="entry name" value="GGDEF_dom"/>
</dbReference>
<dbReference type="PANTHER" id="PTHR45138:SF9">
    <property type="entry name" value="DIGUANYLATE CYCLASE DGCM-RELATED"/>
    <property type="match status" value="1"/>
</dbReference>
<evidence type="ECO:0000256" key="4">
    <source>
        <dbReference type="SAM" id="Phobius"/>
    </source>
</evidence>
<dbReference type="PROSITE" id="PS50887">
    <property type="entry name" value="GGDEF"/>
    <property type="match status" value="1"/>
</dbReference>
<dbReference type="CDD" id="cd01949">
    <property type="entry name" value="GGDEF"/>
    <property type="match status" value="1"/>
</dbReference>
<dbReference type="Pfam" id="PF07494">
    <property type="entry name" value="Reg_prop"/>
    <property type="match status" value="6"/>
</dbReference>
<name>A0A255YQB4_9PROT</name>
<dbReference type="PANTHER" id="PTHR45138">
    <property type="entry name" value="REGULATORY COMPONENTS OF SENSORY TRANSDUCTION SYSTEM"/>
    <property type="match status" value="1"/>
</dbReference>
<dbReference type="GO" id="GO:1902201">
    <property type="term" value="P:negative regulation of bacterial-type flagellum-dependent cell motility"/>
    <property type="evidence" value="ECO:0007669"/>
    <property type="project" value="TreeGrafter"/>
</dbReference>
<dbReference type="Pfam" id="PF07495">
    <property type="entry name" value="Y_Y_Y"/>
    <property type="match status" value="1"/>
</dbReference>
<dbReference type="Pfam" id="PF00990">
    <property type="entry name" value="GGDEF"/>
    <property type="match status" value="1"/>
</dbReference>
<dbReference type="GO" id="GO:0043709">
    <property type="term" value="P:cell adhesion involved in single-species biofilm formation"/>
    <property type="evidence" value="ECO:0007669"/>
    <property type="project" value="TreeGrafter"/>
</dbReference>
<evidence type="ECO:0000256" key="3">
    <source>
        <dbReference type="SAM" id="MobiDB-lite"/>
    </source>
</evidence>